<feature type="domain" description="EngB-type G" evidence="11">
    <location>
        <begin position="532"/>
        <end position="775"/>
    </location>
</feature>
<dbReference type="InterPro" id="IPR027417">
    <property type="entry name" value="P-loop_NTPase"/>
</dbReference>
<dbReference type="PROSITE" id="PS51706">
    <property type="entry name" value="G_ENGB"/>
    <property type="match status" value="1"/>
</dbReference>
<feature type="compositionally biased region" description="Basic and acidic residues" evidence="10">
    <location>
        <begin position="335"/>
        <end position="349"/>
    </location>
</feature>
<evidence type="ECO:0000256" key="6">
    <source>
        <dbReference type="ARBA" id="ARBA00022842"/>
    </source>
</evidence>
<dbReference type="GO" id="GO:0005525">
    <property type="term" value="F:GTP binding"/>
    <property type="evidence" value="ECO:0007669"/>
    <property type="project" value="UniProtKB-KW"/>
</dbReference>
<feature type="region of interest" description="Disordered" evidence="10">
    <location>
        <begin position="294"/>
        <end position="355"/>
    </location>
</feature>
<dbReference type="PANTHER" id="PTHR11649:SF13">
    <property type="entry name" value="ENGB-TYPE G DOMAIN-CONTAINING PROTEIN"/>
    <property type="match status" value="1"/>
</dbReference>
<evidence type="ECO:0000256" key="7">
    <source>
        <dbReference type="ARBA" id="ARBA00023134"/>
    </source>
</evidence>
<sequence length="813" mass="89517">MQEPSPETGNPLSVLRDTPPSSSSQPGSGRSVPLSFAAQKKKQKRLAAGTMRSLRKYGRIPEETSKQVERLEEDIDMGNGDPDECVMVAVKELEKGEFKWAFKALELRSGLVASERSLFALNLKRQEQLRNRQRDEGGGVPFNGEDEEEDEEDRILRKLQREEGEDMGKKPAPHYGGVAVKLEGLEREQQGCVLGKQAQIVAPLYAVVSQNSAIEGMEKIMRSATVKTRMASSTVRSGVRKLLREVVKGDIDMDLDGWVASFLEAPSRFRRLTELSVRARVEWRREKRRMGEMLKAVDEEDEEEEEEEEEPEGTIEREDEGDEEEEGSGEEEDAKIDWREVEDSNEKRRSSNGSAERLAAALACRTSLLSLLSLKGEMGTGVPTSQRFAAESESLLQGEKELSLEGVTRTGEADAVTASLLHYAAFLLETRDVSGADREDEERVVGETEAVVRAAGVIGGKTELEIYHRLIKLFTKAKAPDGVFAVLAAMEGGGVDKSPETAWLMSNCLVKNIQFVTSAAVYSQLPLVSSPPLPECLFVGRSNVGKSSLINLICNRKNAAMTSQTPGKTQLFNFFAVNAPPSFERVSAPKKKKIGRSLPMAPSTSGSAPSSSSGGVSSEERERERENGFARGRDRKTGSWYLVDMPGLGFAKATKRMRTAWRSVALEYLISRPSLRLVFHLVDSRVGPQKEDMRILHLMKEGLTFRERKGGRVPFSLCVVLTKCDKKPCKALREQFRGEIRSLGETAGSAGSSSVTMGEAGRSASYRATREMLAKAGFGDSVAIVETSSKSREGRDDLWWELRNAVVGLEGGS</sequence>
<dbReference type="InterPro" id="IPR006073">
    <property type="entry name" value="GTP-bd"/>
</dbReference>
<keyword evidence="6" id="KW-0460">Magnesium</keyword>
<dbReference type="CDD" id="cd01876">
    <property type="entry name" value="YihA_EngB"/>
    <property type="match status" value="1"/>
</dbReference>
<evidence type="ECO:0000256" key="1">
    <source>
        <dbReference type="ARBA" id="ARBA00001946"/>
    </source>
</evidence>
<organism evidence="12">
    <name type="scientific">Chromera velia CCMP2878</name>
    <dbReference type="NCBI Taxonomy" id="1169474"/>
    <lineage>
        <taxon>Eukaryota</taxon>
        <taxon>Sar</taxon>
        <taxon>Alveolata</taxon>
        <taxon>Colpodellida</taxon>
        <taxon>Chromeraceae</taxon>
        <taxon>Chromera</taxon>
    </lineage>
</organism>
<dbReference type="InterPro" id="IPR019987">
    <property type="entry name" value="GTP-bd_ribosome_bio_YsxC"/>
</dbReference>
<dbReference type="GO" id="GO:0051301">
    <property type="term" value="P:cell division"/>
    <property type="evidence" value="ECO:0007669"/>
    <property type="project" value="UniProtKB-KW"/>
</dbReference>
<feature type="compositionally biased region" description="Basic and acidic residues" evidence="10">
    <location>
        <begin position="618"/>
        <end position="631"/>
    </location>
</feature>
<evidence type="ECO:0000256" key="5">
    <source>
        <dbReference type="ARBA" id="ARBA00022741"/>
    </source>
</evidence>
<feature type="region of interest" description="Disordered" evidence="10">
    <location>
        <begin position="586"/>
        <end position="631"/>
    </location>
</feature>
<feature type="region of interest" description="Disordered" evidence="10">
    <location>
        <begin position="1"/>
        <end position="81"/>
    </location>
</feature>
<evidence type="ECO:0000256" key="2">
    <source>
        <dbReference type="ARBA" id="ARBA00009638"/>
    </source>
</evidence>
<gene>
    <name evidence="12" type="ORF">Cvel_5789</name>
</gene>
<keyword evidence="8" id="KW-0717">Septation</keyword>
<evidence type="ECO:0000313" key="12">
    <source>
        <dbReference type="EMBL" id="CEM39574.1"/>
    </source>
</evidence>
<keyword evidence="9" id="KW-0131">Cell cycle</keyword>
<accession>A0A0G4H6X5</accession>
<evidence type="ECO:0000256" key="9">
    <source>
        <dbReference type="ARBA" id="ARBA00023306"/>
    </source>
</evidence>
<keyword evidence="4" id="KW-0479">Metal-binding</keyword>
<feature type="region of interest" description="Disordered" evidence="10">
    <location>
        <begin position="130"/>
        <end position="153"/>
    </location>
</feature>
<feature type="compositionally biased region" description="Low complexity" evidence="10">
    <location>
        <begin position="603"/>
        <end position="617"/>
    </location>
</feature>
<feature type="compositionally biased region" description="Acidic residues" evidence="10">
    <location>
        <begin position="144"/>
        <end position="153"/>
    </location>
</feature>
<proteinExistence type="inferred from homology"/>
<feature type="compositionally biased region" description="Basic and acidic residues" evidence="10">
    <location>
        <begin position="59"/>
        <end position="70"/>
    </location>
</feature>
<comment type="cofactor">
    <cofactor evidence="1">
        <name>Mg(2+)</name>
        <dbReference type="ChEBI" id="CHEBI:18420"/>
    </cofactor>
</comment>
<dbReference type="AlphaFoldDB" id="A0A0G4H6X5"/>
<dbReference type="PANTHER" id="PTHR11649">
    <property type="entry name" value="MSS1/TRME-RELATED GTP-BINDING PROTEIN"/>
    <property type="match status" value="1"/>
</dbReference>
<evidence type="ECO:0000256" key="3">
    <source>
        <dbReference type="ARBA" id="ARBA00022618"/>
    </source>
</evidence>
<keyword evidence="7" id="KW-0342">GTP-binding</keyword>
<dbReference type="EMBL" id="CDMZ01001940">
    <property type="protein sequence ID" value="CEM39574.1"/>
    <property type="molecule type" value="Genomic_DNA"/>
</dbReference>
<reference evidence="12" key="1">
    <citation type="submission" date="2014-11" db="EMBL/GenBank/DDBJ databases">
        <authorList>
            <person name="Otto D Thomas"/>
            <person name="Naeem Raeece"/>
        </authorList>
    </citation>
    <scope>NUCLEOTIDE SEQUENCE</scope>
</reference>
<dbReference type="VEuPathDB" id="CryptoDB:Cvel_5789"/>
<keyword evidence="5" id="KW-0547">Nucleotide-binding</keyword>
<dbReference type="Gene3D" id="3.40.50.300">
    <property type="entry name" value="P-loop containing nucleotide triphosphate hydrolases"/>
    <property type="match status" value="1"/>
</dbReference>
<protein>
    <recommendedName>
        <fullName evidence="11">EngB-type G domain-containing protein</fullName>
    </recommendedName>
</protein>
<evidence type="ECO:0000256" key="8">
    <source>
        <dbReference type="ARBA" id="ARBA00023210"/>
    </source>
</evidence>
<evidence type="ECO:0000256" key="10">
    <source>
        <dbReference type="SAM" id="MobiDB-lite"/>
    </source>
</evidence>
<name>A0A0G4H6X5_9ALVE</name>
<dbReference type="SUPFAM" id="SSF52540">
    <property type="entry name" value="P-loop containing nucleoside triphosphate hydrolases"/>
    <property type="match status" value="1"/>
</dbReference>
<dbReference type="InterPro" id="IPR030393">
    <property type="entry name" value="G_ENGB_dom"/>
</dbReference>
<feature type="compositionally biased region" description="Acidic residues" evidence="10">
    <location>
        <begin position="298"/>
        <end position="334"/>
    </location>
</feature>
<evidence type="ECO:0000256" key="4">
    <source>
        <dbReference type="ARBA" id="ARBA00022723"/>
    </source>
</evidence>
<dbReference type="GO" id="GO:0046872">
    <property type="term" value="F:metal ion binding"/>
    <property type="evidence" value="ECO:0007669"/>
    <property type="project" value="UniProtKB-KW"/>
</dbReference>
<feature type="compositionally biased region" description="Acidic residues" evidence="10">
    <location>
        <begin position="71"/>
        <end position="81"/>
    </location>
</feature>
<feature type="compositionally biased region" description="Low complexity" evidence="10">
    <location>
        <begin position="19"/>
        <end position="33"/>
    </location>
</feature>
<comment type="similarity">
    <text evidence="2">Belongs to the TRAFAC class TrmE-Era-EngA-EngB-Septin-like GTPase superfamily. EngB GTPase family.</text>
</comment>
<keyword evidence="3" id="KW-0132">Cell division</keyword>
<evidence type="ECO:0000259" key="11">
    <source>
        <dbReference type="PROSITE" id="PS51706"/>
    </source>
</evidence>
<dbReference type="Pfam" id="PF01926">
    <property type="entry name" value="MMR_HSR1"/>
    <property type="match status" value="1"/>
</dbReference>
<dbReference type="HAMAP" id="MF_00321">
    <property type="entry name" value="GTPase_EngB"/>
    <property type="match status" value="1"/>
</dbReference>
<feature type="compositionally biased region" description="Polar residues" evidence="10">
    <location>
        <begin position="1"/>
        <end position="11"/>
    </location>
</feature>